<evidence type="ECO:0000256" key="1">
    <source>
        <dbReference type="ARBA" id="ARBA00007831"/>
    </source>
</evidence>
<dbReference type="AlphaFoldDB" id="A0A368F7D8"/>
<organism evidence="4 5">
    <name type="scientific">Ancylostoma caninum</name>
    <name type="common">Dog hookworm</name>
    <dbReference type="NCBI Taxonomy" id="29170"/>
    <lineage>
        <taxon>Eukaryota</taxon>
        <taxon>Metazoa</taxon>
        <taxon>Ecdysozoa</taxon>
        <taxon>Nematoda</taxon>
        <taxon>Chromadorea</taxon>
        <taxon>Rhabditida</taxon>
        <taxon>Rhabditina</taxon>
        <taxon>Rhabditomorpha</taxon>
        <taxon>Strongyloidea</taxon>
        <taxon>Ancylostomatidae</taxon>
        <taxon>Ancylostomatinae</taxon>
        <taxon>Ancylostoma</taxon>
    </lineage>
</organism>
<accession>A0A368F7D8</accession>
<sequence>MDKFDAYKVLATSNANHVGYLISEFESVAGYPIEKAIEKDFSGDTKNLLLLSSKLGWSIPQMMFYHPYPSGTLLKISLNS</sequence>
<dbReference type="InterPro" id="IPR018502">
    <property type="entry name" value="Annexin_repeat"/>
</dbReference>
<evidence type="ECO:0000256" key="3">
    <source>
        <dbReference type="ARBA" id="ARBA00023216"/>
    </source>
</evidence>
<dbReference type="GO" id="GO:0005509">
    <property type="term" value="F:calcium ion binding"/>
    <property type="evidence" value="ECO:0007669"/>
    <property type="project" value="InterPro"/>
</dbReference>
<keyword evidence="5" id="KW-1185">Reference proteome</keyword>
<evidence type="ECO:0000256" key="2">
    <source>
        <dbReference type="ARBA" id="ARBA00022737"/>
    </source>
</evidence>
<proteinExistence type="inferred from homology"/>
<reference evidence="4 5" key="1">
    <citation type="submission" date="2014-10" db="EMBL/GenBank/DDBJ databases">
        <title>Draft genome of the hookworm Ancylostoma caninum.</title>
        <authorList>
            <person name="Mitreva M."/>
        </authorList>
    </citation>
    <scope>NUCLEOTIDE SEQUENCE [LARGE SCALE GENOMIC DNA]</scope>
    <source>
        <strain evidence="4 5">Baltimore</strain>
    </source>
</reference>
<dbReference type="OrthoDB" id="5811093at2759"/>
<comment type="caution">
    <text evidence="4">The sequence shown here is derived from an EMBL/GenBank/DDBJ whole genome shotgun (WGS) entry which is preliminary data.</text>
</comment>
<dbReference type="STRING" id="29170.A0A368F7D8"/>
<keyword evidence="3" id="KW-0041">Annexin</keyword>
<evidence type="ECO:0000313" key="5">
    <source>
        <dbReference type="Proteomes" id="UP000252519"/>
    </source>
</evidence>
<dbReference type="Pfam" id="PF00191">
    <property type="entry name" value="Annexin"/>
    <property type="match status" value="1"/>
</dbReference>
<dbReference type="Gene3D" id="1.10.220.10">
    <property type="entry name" value="Annexin"/>
    <property type="match status" value="1"/>
</dbReference>
<dbReference type="SUPFAM" id="SSF47874">
    <property type="entry name" value="Annexin"/>
    <property type="match status" value="1"/>
</dbReference>
<dbReference type="EMBL" id="JOJR01005464">
    <property type="protein sequence ID" value="RCN26959.1"/>
    <property type="molecule type" value="Genomic_DNA"/>
</dbReference>
<dbReference type="Proteomes" id="UP000252519">
    <property type="component" value="Unassembled WGS sequence"/>
</dbReference>
<protein>
    <submittedName>
        <fullName evidence="4">Uncharacterized protein</fullName>
    </submittedName>
</protein>
<comment type="similarity">
    <text evidence="1">Belongs to the annexin family.</text>
</comment>
<dbReference type="GO" id="GO:0005544">
    <property type="term" value="F:calcium-dependent phospholipid binding"/>
    <property type="evidence" value="ECO:0007669"/>
    <property type="project" value="InterPro"/>
</dbReference>
<keyword evidence="2" id="KW-0677">Repeat</keyword>
<dbReference type="InterPro" id="IPR037104">
    <property type="entry name" value="Annexin_sf"/>
</dbReference>
<gene>
    <name evidence="4" type="ORF">ANCCAN_27313</name>
</gene>
<evidence type="ECO:0000313" key="4">
    <source>
        <dbReference type="EMBL" id="RCN26959.1"/>
    </source>
</evidence>
<name>A0A368F7D8_ANCCA</name>